<dbReference type="AlphaFoldDB" id="D4ZG69"/>
<protein>
    <submittedName>
        <fullName evidence="2">Uncharacterized protein</fullName>
    </submittedName>
</protein>
<feature type="region of interest" description="Disordered" evidence="1">
    <location>
        <begin position="1"/>
        <end position="37"/>
    </location>
</feature>
<dbReference type="STRING" id="637905.SVI_0697"/>
<feature type="compositionally biased region" description="Basic and acidic residues" evidence="1">
    <location>
        <begin position="7"/>
        <end position="18"/>
    </location>
</feature>
<evidence type="ECO:0000256" key="1">
    <source>
        <dbReference type="SAM" id="MobiDB-lite"/>
    </source>
</evidence>
<gene>
    <name evidence="2" type="ordered locus">SVI_0697</name>
</gene>
<evidence type="ECO:0000313" key="3">
    <source>
        <dbReference type="Proteomes" id="UP000002350"/>
    </source>
</evidence>
<organism evidence="2 3">
    <name type="scientific">Shewanella violacea (strain JCM 10179 / CIP 106290 / LMG 19151 / DSS12)</name>
    <dbReference type="NCBI Taxonomy" id="637905"/>
    <lineage>
        <taxon>Bacteria</taxon>
        <taxon>Pseudomonadati</taxon>
        <taxon>Pseudomonadota</taxon>
        <taxon>Gammaproteobacteria</taxon>
        <taxon>Alteromonadales</taxon>
        <taxon>Shewanellaceae</taxon>
        <taxon>Shewanella</taxon>
    </lineage>
</organism>
<name>D4ZG69_SHEVD</name>
<evidence type="ECO:0000313" key="2">
    <source>
        <dbReference type="EMBL" id="BAJ00668.1"/>
    </source>
</evidence>
<dbReference type="KEGG" id="svo:SVI_0697"/>
<reference evidence="3" key="1">
    <citation type="journal article" date="2010" name="Mol. Biosyst.">
        <title>Complete genome sequence and comparative analysis of Shewanella violacea, a psychrophilic and piezophilic bacterium from deep sea floor sediments.</title>
        <authorList>
            <person name="Aono E."/>
            <person name="Baba T."/>
            <person name="Ara T."/>
            <person name="Nishi T."/>
            <person name="Nakamichi T."/>
            <person name="Inamoto E."/>
            <person name="Toyonaga H."/>
            <person name="Hasegawa M."/>
            <person name="Takai Y."/>
            <person name="Okumura Y."/>
            <person name="Baba M."/>
            <person name="Tomita M."/>
            <person name="Kato C."/>
            <person name="Oshima T."/>
            <person name="Nakasone K."/>
            <person name="Mori H."/>
        </authorList>
    </citation>
    <scope>NUCLEOTIDE SEQUENCE [LARGE SCALE GENOMIC DNA]</scope>
    <source>
        <strain evidence="3">JCM 10179 / CIP 106290 / LMG 19151 / DSS12</strain>
    </source>
</reference>
<dbReference type="EMBL" id="AP011177">
    <property type="protein sequence ID" value="BAJ00668.1"/>
    <property type="molecule type" value="Genomic_DNA"/>
</dbReference>
<accession>D4ZG69</accession>
<dbReference type="HOGENOM" id="CLU_3348580_0_0_6"/>
<dbReference type="Proteomes" id="UP000002350">
    <property type="component" value="Chromosome"/>
</dbReference>
<proteinExistence type="predicted"/>
<keyword evidence="3" id="KW-1185">Reference proteome</keyword>
<sequence length="37" mass="4068">MANSSKRWPEKIAKKCHQDAQVSHADNPPKKPLALAA</sequence>